<comment type="similarity">
    <text evidence="2">Belongs to the catalase family. HPII subfamily.</text>
</comment>
<keyword evidence="4 10" id="KW-0575">Peroxidase</keyword>
<dbReference type="FunFam" id="2.40.180.10:FF:000003">
    <property type="entry name" value="Catalase"/>
    <property type="match status" value="1"/>
</dbReference>
<feature type="binding site" evidence="13">
    <location>
        <position position="414"/>
    </location>
    <ligand>
        <name>heme</name>
        <dbReference type="ChEBI" id="CHEBI:30413"/>
    </ligand>
</feature>
<dbReference type="SMART" id="SM01060">
    <property type="entry name" value="Catalase"/>
    <property type="match status" value="1"/>
</dbReference>
<dbReference type="PROSITE" id="PS00437">
    <property type="entry name" value="CATALASE_1"/>
    <property type="match status" value="1"/>
</dbReference>
<evidence type="ECO:0000256" key="12">
    <source>
        <dbReference type="PIRSR" id="PIRSR038927-2"/>
    </source>
</evidence>
<organism evidence="16 17">
    <name type="scientific">Sphingobacterium spiritivorum ATCC 33861</name>
    <dbReference type="NCBI Taxonomy" id="525373"/>
    <lineage>
        <taxon>Bacteria</taxon>
        <taxon>Pseudomonadati</taxon>
        <taxon>Bacteroidota</taxon>
        <taxon>Sphingobacteriia</taxon>
        <taxon>Sphingobacteriales</taxon>
        <taxon>Sphingobacteriaceae</taxon>
        <taxon>Sphingobacterium</taxon>
    </lineage>
</organism>
<evidence type="ECO:0000256" key="1">
    <source>
        <dbReference type="ARBA" id="ARBA00001971"/>
    </source>
</evidence>
<dbReference type="InterPro" id="IPR024712">
    <property type="entry name" value="Catalase_clade2"/>
</dbReference>
<dbReference type="eggNOG" id="COG0753">
    <property type="taxonomic scope" value="Bacteria"/>
</dbReference>
<evidence type="ECO:0000256" key="8">
    <source>
        <dbReference type="ARBA" id="ARBA00023004"/>
    </source>
</evidence>
<dbReference type="PRINTS" id="PR00067">
    <property type="entry name" value="CATALASE"/>
</dbReference>
<evidence type="ECO:0000313" key="16">
    <source>
        <dbReference type="EMBL" id="EFK55784.1"/>
    </source>
</evidence>
<dbReference type="Pfam" id="PF06628">
    <property type="entry name" value="Catalase-rel"/>
    <property type="match status" value="1"/>
</dbReference>
<dbReference type="PROSITE" id="PS00438">
    <property type="entry name" value="CATALASE_2"/>
    <property type="match status" value="1"/>
</dbReference>
<evidence type="ECO:0000256" key="13">
    <source>
        <dbReference type="PIRSR" id="PIRSR038927-3"/>
    </source>
</evidence>
<dbReference type="InterPro" id="IPR018028">
    <property type="entry name" value="Catalase"/>
</dbReference>
<evidence type="ECO:0000259" key="15">
    <source>
        <dbReference type="SMART" id="SM01060"/>
    </source>
</evidence>
<keyword evidence="17" id="KW-1185">Reference proteome</keyword>
<dbReference type="HOGENOM" id="CLU_010645_3_0_10"/>
<keyword evidence="8 10" id="KW-0408">Iron</keyword>
<dbReference type="InterPro" id="IPR020835">
    <property type="entry name" value="Catalase_sf"/>
</dbReference>
<dbReference type="STRING" id="525373.HMPREF0766_14345"/>
<dbReference type="SUPFAM" id="SSF52317">
    <property type="entry name" value="Class I glutamine amidotransferase-like"/>
    <property type="match status" value="1"/>
</dbReference>
<dbReference type="InterPro" id="IPR029062">
    <property type="entry name" value="Class_I_gatase-like"/>
</dbReference>
<dbReference type="SUPFAM" id="SSF56634">
    <property type="entry name" value="Heme-dependent catalase-like"/>
    <property type="match status" value="1"/>
</dbReference>
<keyword evidence="7 10" id="KW-0560">Oxidoreductase</keyword>
<comment type="catalytic activity">
    <reaction evidence="10 14">
        <text>2 H2O2 = O2 + 2 H2O</text>
        <dbReference type="Rhea" id="RHEA:20309"/>
        <dbReference type="ChEBI" id="CHEBI:15377"/>
        <dbReference type="ChEBI" id="CHEBI:15379"/>
        <dbReference type="ChEBI" id="CHEBI:16240"/>
        <dbReference type="EC" id="1.11.1.6"/>
    </reaction>
</comment>
<evidence type="ECO:0000256" key="14">
    <source>
        <dbReference type="RuleBase" id="RU000498"/>
    </source>
</evidence>
<evidence type="ECO:0000256" key="4">
    <source>
        <dbReference type="ARBA" id="ARBA00022559"/>
    </source>
</evidence>
<keyword evidence="9 10" id="KW-0376">Hydrogen peroxide</keyword>
<sequence>MYPQILQFLQHFKYLHINSKQSESIEVLQDLLYNMLTSKLYASYIVYKWSTIIMANYNTMKNQRENKKVQQIDDHVIDNNGRLLTTNDGVPIEDNNNMLKAGERGPALIEDFIYQDKMAHFDRERIPERVVHARGSGAHGIFEATADISKYTKASFLKKGTVTPLFVRFSTVAGFKGSTDLARDVRGFSVKFYTEDGNYDLVGNNIPVFFIQDAMNFPDLVHAVKPEPNNEMPQAASAHDTFWDFISLMPEAAHMVMWTMSDRAIPRSFRMMEGFGVHTFKFVNAEGKGTFVKFHWKPKLGVHSVAWNEAQKISGFDADFHRRDLWENIEKGNFPQWDLGVQLVPEEDEHKFSFDLLDATKIIPEELVPVEIIGTMTLNRNPENFFAETEQIAFDPGRIVPGIDLTNDPLLQGRVFSYADTQNYRLGGPNFHEISINRSVNGKFNNQKDGFGRQDILKGNVSYFPNSLGGGCPYHAMLKGEDGFKSHEEKVDGKKVRRRSTSFADHFTQARLFFNSQSKPEQEHMINAYSFELSKVNSVDVRKRELAILNQIDKELAARVGANLRIEPASELDELTLQFARQNHPEYPIKTPKPEVEKSAALSMKTKPGEGTIETRKVAFLIADGVSKKSIDKMKTALEEEGAEAILISTNVGKVQFKEGGTADIEFSYLTEASVCYDAFYTPEGDSVSVLQDEPDYLHFINEGFRHCKAIAFATDAEKLIDGTYLSKNKDSGVIFESDGNLIEDFIKTMKGHRVWERENTRKVPS</sequence>
<evidence type="ECO:0000313" key="17">
    <source>
        <dbReference type="Proteomes" id="UP000006258"/>
    </source>
</evidence>
<evidence type="ECO:0000256" key="3">
    <source>
        <dbReference type="ARBA" id="ARBA00012314"/>
    </source>
</evidence>
<evidence type="ECO:0000256" key="11">
    <source>
        <dbReference type="PIRSR" id="PIRSR038927-1"/>
    </source>
</evidence>
<keyword evidence="6 10" id="KW-0479">Metal-binding</keyword>
<evidence type="ECO:0000256" key="7">
    <source>
        <dbReference type="ARBA" id="ARBA00023002"/>
    </source>
</evidence>
<evidence type="ECO:0000256" key="10">
    <source>
        <dbReference type="PIRNR" id="PIRNR038927"/>
    </source>
</evidence>
<evidence type="ECO:0000256" key="2">
    <source>
        <dbReference type="ARBA" id="ARBA00010660"/>
    </source>
</evidence>
<dbReference type="Gene3D" id="3.40.50.880">
    <property type="match status" value="1"/>
</dbReference>
<dbReference type="InterPro" id="IPR011614">
    <property type="entry name" value="Catalase_core"/>
</dbReference>
<gene>
    <name evidence="16" type="primary">katE2</name>
    <name evidence="16" type="ORF">HMPREF0766_14345</name>
</gene>
<dbReference type="GO" id="GO:0046872">
    <property type="term" value="F:metal ion binding"/>
    <property type="evidence" value="ECO:0007669"/>
    <property type="project" value="UniProtKB-KW"/>
</dbReference>
<dbReference type="EMBL" id="ACHA02000013">
    <property type="protein sequence ID" value="EFK55784.1"/>
    <property type="molecule type" value="Genomic_DNA"/>
</dbReference>
<accession>D7VTM5</accession>
<dbReference type="GO" id="GO:0006979">
    <property type="term" value="P:response to oxidative stress"/>
    <property type="evidence" value="ECO:0007669"/>
    <property type="project" value="InterPro"/>
</dbReference>
<dbReference type="PROSITE" id="PS51402">
    <property type="entry name" value="CATALASE_3"/>
    <property type="match status" value="1"/>
</dbReference>
<dbReference type="PIRSF" id="PIRSF038927">
    <property type="entry name" value="Catalase_clade2"/>
    <property type="match status" value="1"/>
</dbReference>
<dbReference type="Pfam" id="PF18011">
    <property type="entry name" value="Catalase_C"/>
    <property type="match status" value="1"/>
</dbReference>
<feature type="binding site" evidence="13">
    <location>
        <position position="129"/>
    </location>
    <ligand>
        <name>heme</name>
        <dbReference type="ChEBI" id="CHEBI:30413"/>
    </ligand>
</feature>
<dbReference type="Pfam" id="PF00199">
    <property type="entry name" value="Catalase"/>
    <property type="match status" value="1"/>
</dbReference>
<feature type="active site" evidence="11">
    <location>
        <position position="204"/>
    </location>
</feature>
<feature type="binding site" evidence="13">
    <location>
        <position position="168"/>
    </location>
    <ligand>
        <name>heme</name>
        <dbReference type="ChEBI" id="CHEBI:30413"/>
    </ligand>
</feature>
<dbReference type="Proteomes" id="UP000006258">
    <property type="component" value="Unassembled WGS sequence"/>
</dbReference>
<comment type="cofactor">
    <cofactor evidence="1 10 12">
        <name>heme</name>
        <dbReference type="ChEBI" id="CHEBI:30413"/>
    </cofactor>
</comment>
<evidence type="ECO:0000256" key="9">
    <source>
        <dbReference type="ARBA" id="ARBA00023324"/>
    </source>
</evidence>
<evidence type="ECO:0000256" key="6">
    <source>
        <dbReference type="ARBA" id="ARBA00022723"/>
    </source>
</evidence>
<dbReference type="InterPro" id="IPR002226">
    <property type="entry name" value="Catalase_haem_BS"/>
</dbReference>
<comment type="function">
    <text evidence="10">Decomposes hydrogen peroxide into water and oxygen; serves to protect cells from the toxic effects of hydrogen peroxide.</text>
</comment>
<dbReference type="GO" id="GO:0020037">
    <property type="term" value="F:heme binding"/>
    <property type="evidence" value="ECO:0007669"/>
    <property type="project" value="UniProtKB-UniRule"/>
</dbReference>
<dbReference type="PANTHER" id="PTHR42821:SF1">
    <property type="entry name" value="CATALASE-B"/>
    <property type="match status" value="1"/>
</dbReference>
<dbReference type="AlphaFoldDB" id="D7VTM5"/>
<dbReference type="EC" id="1.11.1.6" evidence="3 10"/>
<protein>
    <recommendedName>
        <fullName evidence="3 10">Catalase</fullName>
        <ecNumber evidence="3 10">1.11.1.6</ecNumber>
    </recommendedName>
</protein>
<dbReference type="eggNOG" id="COG0693">
    <property type="taxonomic scope" value="Bacteria"/>
</dbReference>
<dbReference type="InterPro" id="IPR010582">
    <property type="entry name" value="Catalase_immune_responsive"/>
</dbReference>
<proteinExistence type="inferred from homology"/>
<dbReference type="GO" id="GO:0005829">
    <property type="term" value="C:cytosol"/>
    <property type="evidence" value="ECO:0007669"/>
    <property type="project" value="TreeGrafter"/>
</dbReference>
<feature type="binding site" evidence="13">
    <location>
        <position position="217"/>
    </location>
    <ligand>
        <name>heme</name>
        <dbReference type="ChEBI" id="CHEBI:30413"/>
    </ligand>
</feature>
<dbReference type="InterPro" id="IPR043156">
    <property type="entry name" value="Catalase_clade2_helical"/>
</dbReference>
<dbReference type="InterPro" id="IPR041399">
    <property type="entry name" value="Catalase_large_C"/>
</dbReference>
<feature type="binding site" evidence="13">
    <location>
        <position position="425"/>
    </location>
    <ligand>
        <name>heme</name>
        <dbReference type="ChEBI" id="CHEBI:30413"/>
    </ligand>
</feature>
<keyword evidence="5 10" id="KW-0349">Heme</keyword>
<feature type="binding site" description="axial binding residue" evidence="12">
    <location>
        <position position="418"/>
    </location>
    <ligand>
        <name>heme</name>
        <dbReference type="ChEBI" id="CHEBI:30413"/>
    </ligand>
    <ligandPart>
        <name>Fe</name>
        <dbReference type="ChEBI" id="CHEBI:18248"/>
    </ligandPart>
</feature>
<evidence type="ECO:0000256" key="5">
    <source>
        <dbReference type="ARBA" id="ARBA00022617"/>
    </source>
</evidence>
<dbReference type="CDD" id="cd03132">
    <property type="entry name" value="GATase1_catalase"/>
    <property type="match status" value="1"/>
</dbReference>
<name>D7VTM5_SPHSI</name>
<dbReference type="Gene3D" id="1.20.1370.20">
    <property type="match status" value="1"/>
</dbReference>
<dbReference type="GO" id="GO:0042744">
    <property type="term" value="P:hydrogen peroxide catabolic process"/>
    <property type="evidence" value="ECO:0007669"/>
    <property type="project" value="UniProtKB-UniRule"/>
</dbReference>
<dbReference type="GO" id="GO:0004096">
    <property type="term" value="F:catalase activity"/>
    <property type="evidence" value="ECO:0007669"/>
    <property type="project" value="UniProtKB-UniRule"/>
</dbReference>
<feature type="domain" description="Catalase core" evidence="15">
    <location>
        <begin position="85"/>
        <end position="472"/>
    </location>
</feature>
<reference evidence="16" key="1">
    <citation type="submission" date="2010-07" db="EMBL/GenBank/DDBJ databases">
        <authorList>
            <person name="Muzny D."/>
            <person name="Qin X."/>
            <person name="Buhay C."/>
            <person name="Dugan-Rocha S."/>
            <person name="Ding Y."/>
            <person name="Chen G."/>
            <person name="Hawes A."/>
            <person name="Holder M."/>
            <person name="Jhangiani S."/>
            <person name="Johnson A."/>
            <person name="Khan Z."/>
            <person name="Li Z."/>
            <person name="Liu W."/>
            <person name="Liu X."/>
            <person name="Perez L."/>
            <person name="Shen H."/>
            <person name="Wang Q."/>
            <person name="Watt J."/>
            <person name="Xi L."/>
            <person name="Xin Y."/>
            <person name="Zhou J."/>
            <person name="Deng J."/>
            <person name="Jiang H."/>
            <person name="Liu Y."/>
            <person name="Qu J."/>
            <person name="Song X.-Z."/>
            <person name="Zhang L."/>
            <person name="Villasana D."/>
            <person name="Johnson A."/>
            <person name="Liu J."/>
            <person name="Liyanage D."/>
            <person name="Lorensuhewa L."/>
            <person name="Robinson T."/>
            <person name="Song A."/>
            <person name="Song B.-B."/>
            <person name="Dinh H."/>
            <person name="Thornton R."/>
            <person name="Coyle M."/>
            <person name="Francisco L."/>
            <person name="Jackson L."/>
            <person name="Javaid M."/>
            <person name="Korchina V."/>
            <person name="Kovar C."/>
            <person name="Mata R."/>
            <person name="Mathew T."/>
            <person name="Ngo R."/>
            <person name="Nguyen L."/>
            <person name="Nguyen N."/>
            <person name="Okwuonu G."/>
            <person name="Ongeri F."/>
            <person name="Pham C."/>
            <person name="Simmons D."/>
            <person name="Wilczek-Boney K."/>
            <person name="Hale W."/>
            <person name="Jakkamsetti A."/>
            <person name="Pham P."/>
            <person name="Ruth R."/>
            <person name="San Lucas F."/>
            <person name="Warren J."/>
            <person name="Zhang J."/>
            <person name="Zhao Z."/>
            <person name="Zhou C."/>
            <person name="Zhu D."/>
            <person name="Lee S."/>
            <person name="Bess C."/>
            <person name="Blankenburg K."/>
            <person name="Forbes L."/>
            <person name="Fu Q."/>
            <person name="Gubbala S."/>
            <person name="Hirani K."/>
            <person name="Jayaseelan J.C."/>
            <person name="Lara F."/>
            <person name="Munidasa M."/>
            <person name="Palculict T."/>
            <person name="Patil S."/>
            <person name="Pu L.-L."/>
            <person name="Saada N."/>
            <person name="Tang L."/>
            <person name="Weissenberger G."/>
            <person name="Zhu Y."/>
            <person name="Hemphill L."/>
            <person name="Shang Y."/>
            <person name="Youmans B."/>
            <person name="Ayvaz T."/>
            <person name="Ross M."/>
            <person name="Santibanez J."/>
            <person name="Aqrawi P."/>
            <person name="Gross S."/>
            <person name="Joshi V."/>
            <person name="Fowler G."/>
            <person name="Nazareth L."/>
            <person name="Reid J."/>
            <person name="Worley K."/>
            <person name="Petrosino J."/>
            <person name="Highlander S."/>
            <person name="Gibbs R."/>
        </authorList>
    </citation>
    <scope>NUCLEOTIDE SEQUENCE [LARGE SCALE GENOMIC DNA]</scope>
    <source>
        <strain evidence="16">ATCC 33861</strain>
    </source>
</reference>
<dbReference type="Gene3D" id="2.40.180.10">
    <property type="entry name" value="Catalase core domain"/>
    <property type="match status" value="1"/>
</dbReference>
<dbReference type="PANTHER" id="PTHR42821">
    <property type="entry name" value="CATALASE"/>
    <property type="match status" value="1"/>
</dbReference>
<comment type="caution">
    <text evidence="16">The sequence shown here is derived from an EMBL/GenBank/DDBJ whole genome shotgun (WGS) entry which is preliminary data.</text>
</comment>
<dbReference type="InterPro" id="IPR024708">
    <property type="entry name" value="Catalase_AS"/>
</dbReference>
<feature type="active site" evidence="11">
    <location>
        <position position="132"/>
    </location>
</feature>